<name>A0AAZ3SPL1_ONCTS</name>
<feature type="chain" id="PRO_5044346252" description="Immunoglobulin V-set domain-containing protein" evidence="3">
    <location>
        <begin position="18"/>
        <end position="131"/>
    </location>
</feature>
<dbReference type="SUPFAM" id="SSF48726">
    <property type="entry name" value="Immunoglobulin"/>
    <property type="match status" value="1"/>
</dbReference>
<dbReference type="GO" id="GO:0002376">
    <property type="term" value="P:immune system process"/>
    <property type="evidence" value="ECO:0007669"/>
    <property type="project" value="UniProtKB-KW"/>
</dbReference>
<keyword evidence="6" id="KW-1185">Reference proteome</keyword>
<reference evidence="5" key="3">
    <citation type="submission" date="2025-09" db="UniProtKB">
        <authorList>
            <consortium name="Ensembl"/>
        </authorList>
    </citation>
    <scope>IDENTIFICATION</scope>
</reference>
<organism evidence="5 6">
    <name type="scientific">Oncorhynchus tshawytscha</name>
    <name type="common">Chinook salmon</name>
    <name type="synonym">Salmo tshawytscha</name>
    <dbReference type="NCBI Taxonomy" id="74940"/>
    <lineage>
        <taxon>Eukaryota</taxon>
        <taxon>Metazoa</taxon>
        <taxon>Chordata</taxon>
        <taxon>Craniata</taxon>
        <taxon>Vertebrata</taxon>
        <taxon>Euteleostomi</taxon>
        <taxon>Actinopterygii</taxon>
        <taxon>Neopterygii</taxon>
        <taxon>Teleostei</taxon>
        <taxon>Protacanthopterygii</taxon>
        <taxon>Salmoniformes</taxon>
        <taxon>Salmonidae</taxon>
        <taxon>Salmoninae</taxon>
        <taxon>Oncorhynchus</taxon>
    </lineage>
</organism>
<evidence type="ECO:0000259" key="4">
    <source>
        <dbReference type="SMART" id="SM00406"/>
    </source>
</evidence>
<keyword evidence="2" id="KW-0391">Immunity</keyword>
<evidence type="ECO:0000256" key="1">
    <source>
        <dbReference type="ARBA" id="ARBA00022729"/>
    </source>
</evidence>
<keyword evidence="1 3" id="KW-0732">Signal</keyword>
<protein>
    <recommendedName>
        <fullName evidence="4">Immunoglobulin V-set domain-containing protein</fullName>
    </recommendedName>
</protein>
<feature type="signal peptide" evidence="3">
    <location>
        <begin position="1"/>
        <end position="17"/>
    </location>
</feature>
<sequence length="131" mass="14762">MSLLCYCLTALCCLVEGSEVTQTPTILWELKESDAPMNCSHSKDSSYYQMYWYRQLPGEGIKQVVYTSTYNIPDYGAFSEDKYAKVKTTAKSGSFTVKKLETGDSGMYFCAVSEHSDTDNKYSCTKPPVFQ</sequence>
<dbReference type="GeneTree" id="ENSGT00730000111153"/>
<dbReference type="InterPro" id="IPR036179">
    <property type="entry name" value="Ig-like_dom_sf"/>
</dbReference>
<dbReference type="PANTHER" id="PTHR23268:SF102">
    <property type="entry name" value="IMMUNOGLOBULIN V-SET DOMAIN-CONTAINING PROTEIN"/>
    <property type="match status" value="1"/>
</dbReference>
<dbReference type="GO" id="GO:0005886">
    <property type="term" value="C:plasma membrane"/>
    <property type="evidence" value="ECO:0007669"/>
    <property type="project" value="TreeGrafter"/>
</dbReference>
<proteinExistence type="predicted"/>
<dbReference type="Proteomes" id="UP000694402">
    <property type="component" value="Unassembled WGS sequence"/>
</dbReference>
<feature type="domain" description="Immunoglobulin V-set" evidence="4">
    <location>
        <begin position="34"/>
        <end position="112"/>
    </location>
</feature>
<reference evidence="5" key="2">
    <citation type="submission" date="2025-08" db="UniProtKB">
        <authorList>
            <consortium name="Ensembl"/>
        </authorList>
    </citation>
    <scope>IDENTIFICATION</scope>
</reference>
<evidence type="ECO:0000256" key="3">
    <source>
        <dbReference type="SAM" id="SignalP"/>
    </source>
</evidence>
<accession>A0AAZ3SPL1</accession>
<evidence type="ECO:0000313" key="6">
    <source>
        <dbReference type="Proteomes" id="UP000694402"/>
    </source>
</evidence>
<evidence type="ECO:0000256" key="2">
    <source>
        <dbReference type="ARBA" id="ARBA00022859"/>
    </source>
</evidence>
<dbReference type="Gene3D" id="2.60.40.10">
    <property type="entry name" value="Immunoglobulins"/>
    <property type="match status" value="1"/>
</dbReference>
<dbReference type="InterPro" id="IPR013783">
    <property type="entry name" value="Ig-like_fold"/>
</dbReference>
<dbReference type="InterPro" id="IPR050413">
    <property type="entry name" value="TCR_beta_variable"/>
</dbReference>
<evidence type="ECO:0000313" key="5">
    <source>
        <dbReference type="Ensembl" id="ENSOTSP00005155190.1"/>
    </source>
</evidence>
<dbReference type="Ensembl" id="ENSOTST00005131900.1">
    <property type="protein sequence ID" value="ENSOTSP00005155190.1"/>
    <property type="gene ID" value="ENSOTSG00005079819.1"/>
</dbReference>
<dbReference type="PANTHER" id="PTHR23268">
    <property type="entry name" value="T-CELL RECEPTOR BETA CHAIN"/>
    <property type="match status" value="1"/>
</dbReference>
<dbReference type="AlphaFoldDB" id="A0AAZ3SPL1"/>
<dbReference type="SMART" id="SM00406">
    <property type="entry name" value="IGv"/>
    <property type="match status" value="1"/>
</dbReference>
<reference evidence="6" key="1">
    <citation type="journal article" date="2018" name="PLoS ONE">
        <title>Chinook salmon (Oncorhynchus tshawytscha) genome and transcriptome.</title>
        <authorList>
            <person name="Christensen K.A."/>
            <person name="Leong J.S."/>
            <person name="Sakhrani D."/>
            <person name="Biagi C.A."/>
            <person name="Minkley D.R."/>
            <person name="Withler R.E."/>
            <person name="Rondeau E.B."/>
            <person name="Koop B.F."/>
            <person name="Devlin R.H."/>
        </authorList>
    </citation>
    <scope>NUCLEOTIDE SEQUENCE [LARGE SCALE GENOMIC DNA]</scope>
</reference>
<dbReference type="InterPro" id="IPR013106">
    <property type="entry name" value="Ig_V-set"/>
</dbReference>
<dbReference type="Pfam" id="PF07686">
    <property type="entry name" value="V-set"/>
    <property type="match status" value="1"/>
</dbReference>
<dbReference type="GO" id="GO:0007166">
    <property type="term" value="P:cell surface receptor signaling pathway"/>
    <property type="evidence" value="ECO:0007669"/>
    <property type="project" value="TreeGrafter"/>
</dbReference>